<dbReference type="FunFam" id="3.40.50.300:FF:000287">
    <property type="entry name" value="Multidrug ABC transporter ATP-binding protein"/>
    <property type="match status" value="1"/>
</dbReference>
<dbReference type="Gene3D" id="1.20.1560.10">
    <property type="entry name" value="ABC transporter type 1, transmembrane domain"/>
    <property type="match status" value="1"/>
</dbReference>
<evidence type="ECO:0000256" key="3">
    <source>
        <dbReference type="ARBA" id="ARBA00022692"/>
    </source>
</evidence>
<dbReference type="PROSITE" id="PS50929">
    <property type="entry name" value="ABC_TM1F"/>
    <property type="match status" value="1"/>
</dbReference>
<dbReference type="PANTHER" id="PTHR43394:SF1">
    <property type="entry name" value="ATP-BINDING CASSETTE SUB-FAMILY B MEMBER 10, MITOCHONDRIAL"/>
    <property type="match status" value="1"/>
</dbReference>
<evidence type="ECO:0000256" key="6">
    <source>
        <dbReference type="ARBA" id="ARBA00022989"/>
    </source>
</evidence>
<dbReference type="EMBL" id="JXKH01000004">
    <property type="protein sequence ID" value="OJG18602.1"/>
    <property type="molecule type" value="Genomic_DNA"/>
</dbReference>
<keyword evidence="12" id="KW-1185">Reference proteome</keyword>
<feature type="transmembrane region" description="Helical" evidence="8">
    <location>
        <begin position="54"/>
        <end position="75"/>
    </location>
</feature>
<evidence type="ECO:0000313" key="11">
    <source>
        <dbReference type="EMBL" id="OJG18602.1"/>
    </source>
</evidence>
<dbReference type="InterPro" id="IPR003593">
    <property type="entry name" value="AAA+_ATPase"/>
</dbReference>
<dbReference type="InterPro" id="IPR011527">
    <property type="entry name" value="ABC1_TM_dom"/>
</dbReference>
<name>A0A1L8RFX9_9ENTE</name>
<keyword evidence="4" id="KW-0547">Nucleotide-binding</keyword>
<dbReference type="InterPro" id="IPR036640">
    <property type="entry name" value="ABC1_TM_sf"/>
</dbReference>
<feature type="transmembrane region" description="Helical" evidence="8">
    <location>
        <begin position="253"/>
        <end position="282"/>
    </location>
</feature>
<feature type="domain" description="ABC transmembrane type-1" evidence="10">
    <location>
        <begin position="17"/>
        <end position="302"/>
    </location>
</feature>
<reference evidence="11 12" key="1">
    <citation type="submission" date="2014-12" db="EMBL/GenBank/DDBJ databases">
        <title>Draft genome sequences of 29 type strains of Enterococci.</title>
        <authorList>
            <person name="Zhong Z."/>
            <person name="Sun Z."/>
            <person name="Liu W."/>
            <person name="Zhang W."/>
            <person name="Zhang H."/>
        </authorList>
    </citation>
    <scope>NUCLEOTIDE SEQUENCE [LARGE SCALE GENOMIC DNA]</scope>
    <source>
        <strain evidence="11 12">DSM 17029</strain>
    </source>
</reference>
<keyword evidence="6 8" id="KW-1133">Transmembrane helix</keyword>
<dbReference type="SMART" id="SM00382">
    <property type="entry name" value="AAA"/>
    <property type="match status" value="1"/>
</dbReference>
<dbReference type="Pfam" id="PF00005">
    <property type="entry name" value="ABC_tran"/>
    <property type="match status" value="1"/>
</dbReference>
<dbReference type="InterPro" id="IPR003439">
    <property type="entry name" value="ABC_transporter-like_ATP-bd"/>
</dbReference>
<evidence type="ECO:0000313" key="12">
    <source>
        <dbReference type="Proteomes" id="UP000181884"/>
    </source>
</evidence>
<evidence type="ECO:0000256" key="1">
    <source>
        <dbReference type="ARBA" id="ARBA00004651"/>
    </source>
</evidence>
<sequence length="574" mass="64092">MTRRFFHYLHEPKLLSATAFLGAINGISGVLITLLIGRSVDQMVGPGKVDFQQITTYCFYLLGLIIVNALSQWFIQRNSNLIAYRASHRLRRDLFYKLDQLPIRTFDQFSHGNIASRFTNDADNVATACTAVFAQVFSGVATILFALGIMLYLNGWLTLVVLVSTPVIFIVNWLVARASQQNFRAQQQIVGDLSGFINEHVQQQKLVKAFQQEARVKQAFAETNQTLYVQGQKAQFASSLTNPLSRFVDHLTYLSLGLVGGLLIVAGWGQVTVGVLSAFLIYASQFSKPFIDLSGISTQIQTAFASLKRIFEILDEPDETPDAPDALVLSQPQGAVTFQQVYFAYQPTQPLIEDFSLQVAPGETVAIVGKTGAGKSTIVNLLMRFYDPDKGAILIDDVDSRRYTRDSLRQNFGMVLQDPWLFESTIRENLLFGRPDASEEELRAAARAAYIDDFIMKLPEGYDTVLGQSGLSLSEGQEQLLTIARTIISQPKLLILDEATSSVDTMTEQFIQKAFLNLMEGRTSFVIAHRLQTIRSAHKILVMEQGKIIEVGDHDTLIAQHGAYYQLYQAQFQH</sequence>
<dbReference type="GO" id="GO:0005524">
    <property type="term" value="F:ATP binding"/>
    <property type="evidence" value="ECO:0007669"/>
    <property type="project" value="UniProtKB-KW"/>
</dbReference>
<dbReference type="Proteomes" id="UP000181884">
    <property type="component" value="Unassembled WGS sequence"/>
</dbReference>
<dbReference type="SUPFAM" id="SSF90123">
    <property type="entry name" value="ABC transporter transmembrane region"/>
    <property type="match status" value="1"/>
</dbReference>
<evidence type="ECO:0000256" key="2">
    <source>
        <dbReference type="ARBA" id="ARBA00022448"/>
    </source>
</evidence>
<comment type="caution">
    <text evidence="11">The sequence shown here is derived from an EMBL/GenBank/DDBJ whole genome shotgun (WGS) entry which is preliminary data.</text>
</comment>
<dbReference type="PROSITE" id="PS50893">
    <property type="entry name" value="ABC_TRANSPORTER_2"/>
    <property type="match status" value="1"/>
</dbReference>
<feature type="domain" description="ABC transporter" evidence="9">
    <location>
        <begin position="336"/>
        <end position="570"/>
    </location>
</feature>
<organism evidence="11 12">
    <name type="scientific">Enterococcus canis</name>
    <dbReference type="NCBI Taxonomy" id="214095"/>
    <lineage>
        <taxon>Bacteria</taxon>
        <taxon>Bacillati</taxon>
        <taxon>Bacillota</taxon>
        <taxon>Bacilli</taxon>
        <taxon>Lactobacillales</taxon>
        <taxon>Enterococcaceae</taxon>
        <taxon>Enterococcus</taxon>
    </lineage>
</organism>
<dbReference type="CDD" id="cd18547">
    <property type="entry name" value="ABC_6TM_Tm288_like"/>
    <property type="match status" value="1"/>
</dbReference>
<accession>A0A1L8RFX9</accession>
<dbReference type="Gene3D" id="3.40.50.300">
    <property type="entry name" value="P-loop containing nucleotide triphosphate hydrolases"/>
    <property type="match status" value="1"/>
</dbReference>
<dbReference type="GO" id="GO:0016887">
    <property type="term" value="F:ATP hydrolysis activity"/>
    <property type="evidence" value="ECO:0007669"/>
    <property type="project" value="InterPro"/>
</dbReference>
<dbReference type="AlphaFoldDB" id="A0A1L8RFX9"/>
<dbReference type="CDD" id="cd03254">
    <property type="entry name" value="ABCC_Glucan_exporter_like"/>
    <property type="match status" value="1"/>
</dbReference>
<feature type="transmembrane region" description="Helical" evidence="8">
    <location>
        <begin position="12"/>
        <end position="34"/>
    </location>
</feature>
<dbReference type="PANTHER" id="PTHR43394">
    <property type="entry name" value="ATP-DEPENDENT PERMEASE MDL1, MITOCHONDRIAL"/>
    <property type="match status" value="1"/>
</dbReference>
<gene>
    <name evidence="11" type="ORF">RU97_GL001999</name>
</gene>
<keyword evidence="2" id="KW-0813">Transport</keyword>
<evidence type="ECO:0000256" key="4">
    <source>
        <dbReference type="ARBA" id="ARBA00022741"/>
    </source>
</evidence>
<feature type="transmembrane region" description="Helical" evidence="8">
    <location>
        <begin position="156"/>
        <end position="175"/>
    </location>
</feature>
<proteinExistence type="predicted"/>
<feature type="transmembrane region" description="Helical" evidence="8">
    <location>
        <begin position="125"/>
        <end position="150"/>
    </location>
</feature>
<dbReference type="InterPro" id="IPR039421">
    <property type="entry name" value="Type_1_exporter"/>
</dbReference>
<dbReference type="Pfam" id="PF00664">
    <property type="entry name" value="ABC_membrane"/>
    <property type="match status" value="1"/>
</dbReference>
<dbReference type="SUPFAM" id="SSF52540">
    <property type="entry name" value="P-loop containing nucleoside triphosphate hydrolases"/>
    <property type="match status" value="1"/>
</dbReference>
<dbReference type="GO" id="GO:0005886">
    <property type="term" value="C:plasma membrane"/>
    <property type="evidence" value="ECO:0007669"/>
    <property type="project" value="UniProtKB-SubCell"/>
</dbReference>
<evidence type="ECO:0000256" key="5">
    <source>
        <dbReference type="ARBA" id="ARBA00022840"/>
    </source>
</evidence>
<keyword evidence="7 8" id="KW-0472">Membrane</keyword>
<evidence type="ECO:0000256" key="8">
    <source>
        <dbReference type="SAM" id="Phobius"/>
    </source>
</evidence>
<evidence type="ECO:0000259" key="10">
    <source>
        <dbReference type="PROSITE" id="PS50929"/>
    </source>
</evidence>
<evidence type="ECO:0000259" key="9">
    <source>
        <dbReference type="PROSITE" id="PS50893"/>
    </source>
</evidence>
<dbReference type="InterPro" id="IPR027417">
    <property type="entry name" value="P-loop_NTPase"/>
</dbReference>
<keyword evidence="3 8" id="KW-0812">Transmembrane</keyword>
<keyword evidence="5 11" id="KW-0067">ATP-binding</keyword>
<protein>
    <submittedName>
        <fullName evidence="11">ABC transporter ATP-binding/permease</fullName>
    </submittedName>
</protein>
<dbReference type="GO" id="GO:0015421">
    <property type="term" value="F:ABC-type oligopeptide transporter activity"/>
    <property type="evidence" value="ECO:0007669"/>
    <property type="project" value="TreeGrafter"/>
</dbReference>
<evidence type="ECO:0000256" key="7">
    <source>
        <dbReference type="ARBA" id="ARBA00023136"/>
    </source>
</evidence>
<comment type="subcellular location">
    <subcellularLocation>
        <location evidence="1">Cell membrane</location>
        <topology evidence="1">Multi-pass membrane protein</topology>
    </subcellularLocation>
</comment>
<dbReference type="STRING" id="214095.RU97_GL001999"/>